<organism evidence="1 2">
    <name type="scientific">Quisquiliibacterium transsilvanicum</name>
    <dbReference type="NCBI Taxonomy" id="1549638"/>
    <lineage>
        <taxon>Bacteria</taxon>
        <taxon>Pseudomonadati</taxon>
        <taxon>Pseudomonadota</taxon>
        <taxon>Betaproteobacteria</taxon>
        <taxon>Burkholderiales</taxon>
        <taxon>Burkholderiaceae</taxon>
        <taxon>Quisquiliibacterium</taxon>
    </lineage>
</organism>
<reference evidence="1 2" key="1">
    <citation type="submission" date="2020-08" db="EMBL/GenBank/DDBJ databases">
        <title>Genomic Encyclopedia of Type Strains, Phase IV (KMG-IV): sequencing the most valuable type-strain genomes for metagenomic binning, comparative biology and taxonomic classification.</title>
        <authorList>
            <person name="Goeker M."/>
        </authorList>
    </citation>
    <scope>NUCLEOTIDE SEQUENCE [LARGE SCALE GENOMIC DNA]</scope>
    <source>
        <strain evidence="1 2">DSM 29781</strain>
    </source>
</reference>
<dbReference type="Proteomes" id="UP000532440">
    <property type="component" value="Unassembled WGS sequence"/>
</dbReference>
<protein>
    <submittedName>
        <fullName evidence="1">Uncharacterized protein</fullName>
    </submittedName>
</protein>
<gene>
    <name evidence="1" type="ORF">HNQ70_001489</name>
</gene>
<dbReference type="EMBL" id="JACHGB010000003">
    <property type="protein sequence ID" value="MBB5271479.1"/>
    <property type="molecule type" value="Genomic_DNA"/>
</dbReference>
<sequence length="96" mass="11307">MDFVDQLRVLATHVAQLFRYFHVTEARFSVLTNGIHYKLFTDLQQPNKMDSKPFFEFNFADFRERDVEELKRIPKAAFDVDTVTLRPTLVGHDRAS</sequence>
<accession>A0A7W8HG70</accession>
<dbReference type="AlphaFoldDB" id="A0A7W8HG70"/>
<evidence type="ECO:0000313" key="1">
    <source>
        <dbReference type="EMBL" id="MBB5271479.1"/>
    </source>
</evidence>
<name>A0A7W8HG70_9BURK</name>
<proteinExistence type="predicted"/>
<evidence type="ECO:0000313" key="2">
    <source>
        <dbReference type="Proteomes" id="UP000532440"/>
    </source>
</evidence>
<comment type="caution">
    <text evidence="1">The sequence shown here is derived from an EMBL/GenBank/DDBJ whole genome shotgun (WGS) entry which is preliminary data.</text>
</comment>
<dbReference type="RefSeq" id="WP_246434835.1">
    <property type="nucleotide sequence ID" value="NZ_BAABEW010000001.1"/>
</dbReference>
<keyword evidence="2" id="KW-1185">Reference proteome</keyword>